<accession>A0AAD4E8T8</accession>
<evidence type="ECO:0000313" key="2">
    <source>
        <dbReference type="Proteomes" id="UP001195769"/>
    </source>
</evidence>
<reference evidence="1" key="1">
    <citation type="journal article" date="2020" name="New Phytol.">
        <title>Comparative genomics reveals dynamic genome evolution in host specialist ectomycorrhizal fungi.</title>
        <authorList>
            <person name="Lofgren L.A."/>
            <person name="Nguyen N.H."/>
            <person name="Vilgalys R."/>
            <person name="Ruytinx J."/>
            <person name="Liao H.L."/>
            <person name="Branco S."/>
            <person name="Kuo A."/>
            <person name="LaButti K."/>
            <person name="Lipzen A."/>
            <person name="Andreopoulos W."/>
            <person name="Pangilinan J."/>
            <person name="Riley R."/>
            <person name="Hundley H."/>
            <person name="Na H."/>
            <person name="Barry K."/>
            <person name="Grigoriev I.V."/>
            <person name="Stajich J.E."/>
            <person name="Kennedy P.G."/>
        </authorList>
    </citation>
    <scope>NUCLEOTIDE SEQUENCE</scope>
    <source>
        <strain evidence="1">FC203</strain>
    </source>
</reference>
<dbReference type="Proteomes" id="UP001195769">
    <property type="component" value="Unassembled WGS sequence"/>
</dbReference>
<organism evidence="1 2">
    <name type="scientific">Suillus fuscotomentosus</name>
    <dbReference type="NCBI Taxonomy" id="1912939"/>
    <lineage>
        <taxon>Eukaryota</taxon>
        <taxon>Fungi</taxon>
        <taxon>Dikarya</taxon>
        <taxon>Basidiomycota</taxon>
        <taxon>Agaricomycotina</taxon>
        <taxon>Agaricomycetes</taxon>
        <taxon>Agaricomycetidae</taxon>
        <taxon>Boletales</taxon>
        <taxon>Suillineae</taxon>
        <taxon>Suillaceae</taxon>
        <taxon>Suillus</taxon>
    </lineage>
</organism>
<evidence type="ECO:0000313" key="1">
    <source>
        <dbReference type="EMBL" id="KAG1901487.1"/>
    </source>
</evidence>
<keyword evidence="2" id="KW-1185">Reference proteome</keyword>
<dbReference type="GeneID" id="64661122"/>
<comment type="caution">
    <text evidence="1">The sequence shown here is derived from an EMBL/GenBank/DDBJ whole genome shotgun (WGS) entry which is preliminary data.</text>
</comment>
<name>A0AAD4E8T8_9AGAM</name>
<dbReference type="EMBL" id="JABBWK010000021">
    <property type="protein sequence ID" value="KAG1901487.1"/>
    <property type="molecule type" value="Genomic_DNA"/>
</dbReference>
<sequence length="276" mass="29184">MFNQIEIYRGVSGFHWDNVRGAGIEGVAAASVWDAYVAPKSRIAMCPFRNKGWPPYNDMQAILGENSGARGHHSFHPATAAPASIAVDDVLNGPDGALDLLNMDVGGSISGTAPGGSQSSKRLRTNTLPDSLETASYNSGDMSCHPNSHESPSLPLSATLVVPSSQIAAKITPVAAVMNMQGSINRLTDAIERNMAPLPDPSAPLPAPVVPTMISHGLAMMRSVDGDLSVDQRASLLRIFSRAGGDNNLAVYVGLNSDDDFDVRRAFISQLLDESM</sequence>
<dbReference type="AlphaFoldDB" id="A0AAD4E8T8"/>
<dbReference type="RefSeq" id="XP_041227062.1">
    <property type="nucleotide sequence ID" value="XM_041366824.1"/>
</dbReference>
<protein>
    <submittedName>
        <fullName evidence="1">Uncharacterized protein</fullName>
    </submittedName>
</protein>
<proteinExistence type="predicted"/>
<gene>
    <name evidence="1" type="ORF">F5891DRAFT_1187336</name>
</gene>